<name>U9SPN2_RHIID</name>
<sequence length="53" mass="6108">MTHDLSNITNRSHKKNYWKDYARYYKSISTGNPNLSASAVYIYISDLVFSSVS</sequence>
<proteinExistence type="predicted"/>
<reference evidence="1" key="1">
    <citation type="submission" date="2013-07" db="EMBL/GenBank/DDBJ databases">
        <title>The genome of an arbuscular mycorrhizal fungus provides insights into the evolution of the oldest plant symbiosis.</title>
        <authorList>
            <consortium name="DOE Joint Genome Institute"/>
            <person name="Tisserant E."/>
            <person name="Malbreil M."/>
            <person name="Kuo A."/>
            <person name="Kohler A."/>
            <person name="Symeonidi A."/>
            <person name="Balestrini R."/>
            <person name="Charron P."/>
            <person name="Duensing N."/>
            <person name="Frei-dit-Frey N."/>
            <person name="Gianinazzi-Pearson V."/>
            <person name="Gilbert B."/>
            <person name="Handa Y."/>
            <person name="Hijri M."/>
            <person name="Kaul R."/>
            <person name="Kawaguchi M."/>
            <person name="Krajinski F."/>
            <person name="Lammers P."/>
            <person name="Lapierre D."/>
            <person name="Masclaux F.G."/>
            <person name="Murat C."/>
            <person name="Morin E."/>
            <person name="Ndikumana S."/>
            <person name="Pagni M."/>
            <person name="Petitpierre D."/>
            <person name="Requena N."/>
            <person name="Rosikiewicz P."/>
            <person name="Riley R."/>
            <person name="Saito K."/>
            <person name="San Clemente H."/>
            <person name="Shapiro H."/>
            <person name="van Tuinen D."/>
            <person name="Becard G."/>
            <person name="Bonfante P."/>
            <person name="Paszkowski U."/>
            <person name="Shachar-Hill Y."/>
            <person name="Young J.P."/>
            <person name="Sanders I.R."/>
            <person name="Henrissat B."/>
            <person name="Rensing S.A."/>
            <person name="Grigoriev I.V."/>
            <person name="Corradi N."/>
            <person name="Roux C."/>
            <person name="Martin F."/>
        </authorList>
    </citation>
    <scope>NUCLEOTIDE SEQUENCE</scope>
    <source>
        <strain evidence="1">DAOM 197198</strain>
    </source>
</reference>
<dbReference type="HOGENOM" id="CLU_3069929_0_0_1"/>
<dbReference type="EMBL" id="KI299926">
    <property type="protein sequence ID" value="ERZ97051.1"/>
    <property type="molecule type" value="Genomic_DNA"/>
</dbReference>
<protein>
    <submittedName>
        <fullName evidence="1">Uncharacterized protein</fullName>
    </submittedName>
</protein>
<organism evidence="1">
    <name type="scientific">Rhizophagus irregularis (strain DAOM 181602 / DAOM 197198 / MUCL 43194)</name>
    <name type="common">Arbuscular mycorrhizal fungus</name>
    <name type="synonym">Glomus intraradices</name>
    <dbReference type="NCBI Taxonomy" id="747089"/>
    <lineage>
        <taxon>Eukaryota</taxon>
        <taxon>Fungi</taxon>
        <taxon>Fungi incertae sedis</taxon>
        <taxon>Mucoromycota</taxon>
        <taxon>Glomeromycotina</taxon>
        <taxon>Glomeromycetes</taxon>
        <taxon>Glomerales</taxon>
        <taxon>Glomeraceae</taxon>
        <taxon>Rhizophagus</taxon>
    </lineage>
</organism>
<accession>U9SPN2</accession>
<gene>
    <name evidence="1" type="ORF">GLOINDRAFT_11975</name>
</gene>
<evidence type="ECO:0000313" key="1">
    <source>
        <dbReference type="EMBL" id="ERZ97051.1"/>
    </source>
</evidence>
<dbReference type="AlphaFoldDB" id="U9SPN2"/>